<evidence type="ECO:0000313" key="7">
    <source>
        <dbReference type="Proteomes" id="UP000069850"/>
    </source>
</evidence>
<keyword evidence="1" id="KW-0597">Phosphoprotein</keyword>
<organism evidence="6 7">
    <name type="scientific">Methanoculleus bourgensis</name>
    <dbReference type="NCBI Taxonomy" id="83986"/>
    <lineage>
        <taxon>Archaea</taxon>
        <taxon>Methanobacteriati</taxon>
        <taxon>Methanobacteriota</taxon>
        <taxon>Stenosarchaea group</taxon>
        <taxon>Methanomicrobia</taxon>
        <taxon>Methanomicrobiales</taxon>
        <taxon>Methanomicrobiaceae</taxon>
        <taxon>Methanoculleus</taxon>
    </lineage>
</organism>
<reference evidence="6 7" key="1">
    <citation type="submission" date="2016-01" db="EMBL/GenBank/DDBJ databases">
        <authorList>
            <person name="Manzoor S."/>
        </authorList>
    </citation>
    <scope>NUCLEOTIDE SEQUENCE [LARGE SCALE GENOMIC DNA]</scope>
    <source>
        <strain evidence="6">Methanoculleus sp MAB1</strain>
    </source>
</reference>
<keyword evidence="3" id="KW-0540">Nuclease</keyword>
<evidence type="ECO:0000256" key="4">
    <source>
        <dbReference type="ARBA" id="ARBA00022741"/>
    </source>
</evidence>
<dbReference type="InterPro" id="IPR008201">
    <property type="entry name" value="HepT-like"/>
</dbReference>
<dbReference type="Pfam" id="PF01934">
    <property type="entry name" value="HepT-like"/>
    <property type="match status" value="1"/>
</dbReference>
<dbReference type="PANTHER" id="PTHR34139">
    <property type="entry name" value="UPF0331 PROTEIN MJ0127"/>
    <property type="match status" value="1"/>
</dbReference>
<name>A0A0X3BLB3_9EURY</name>
<dbReference type="Proteomes" id="UP000069850">
    <property type="component" value="Chromosome 1"/>
</dbReference>
<dbReference type="KEGG" id="mema:MMAB1_1051"/>
<dbReference type="PANTHER" id="PTHR34139:SF1">
    <property type="entry name" value="RNASE MJ1380-RELATED"/>
    <property type="match status" value="1"/>
</dbReference>
<evidence type="ECO:0000256" key="1">
    <source>
        <dbReference type="ARBA" id="ARBA00022553"/>
    </source>
</evidence>
<keyword evidence="4" id="KW-0547">Nucleotide-binding</keyword>
<dbReference type="GO" id="GO:0110001">
    <property type="term" value="C:toxin-antitoxin complex"/>
    <property type="evidence" value="ECO:0007669"/>
    <property type="project" value="InterPro"/>
</dbReference>
<protein>
    <recommendedName>
        <fullName evidence="8">DUF86 domain-containing protein</fullName>
    </recommendedName>
</protein>
<accession>A0A0X3BLB3</accession>
<dbReference type="RefSeq" id="WP_062262510.1">
    <property type="nucleotide sequence ID" value="NZ_LT158599.1"/>
</dbReference>
<dbReference type="OrthoDB" id="318716at2157"/>
<keyword evidence="5" id="KW-0378">Hydrolase</keyword>
<evidence type="ECO:0008006" key="8">
    <source>
        <dbReference type="Google" id="ProtNLM"/>
    </source>
</evidence>
<dbReference type="GO" id="GO:0000166">
    <property type="term" value="F:nucleotide binding"/>
    <property type="evidence" value="ECO:0007669"/>
    <property type="project" value="UniProtKB-KW"/>
</dbReference>
<dbReference type="AlphaFoldDB" id="A0A0X3BLB3"/>
<proteinExistence type="predicted"/>
<gene>
    <name evidence="6" type="ORF">MMAB1_1051</name>
</gene>
<evidence type="ECO:0000256" key="3">
    <source>
        <dbReference type="ARBA" id="ARBA00022722"/>
    </source>
</evidence>
<dbReference type="EMBL" id="LT158599">
    <property type="protein sequence ID" value="CVK32265.1"/>
    <property type="molecule type" value="Genomic_DNA"/>
</dbReference>
<evidence type="ECO:0000313" key="6">
    <source>
        <dbReference type="EMBL" id="CVK32265.1"/>
    </source>
</evidence>
<dbReference type="GO" id="GO:0016787">
    <property type="term" value="F:hydrolase activity"/>
    <property type="evidence" value="ECO:0007669"/>
    <property type="project" value="UniProtKB-KW"/>
</dbReference>
<dbReference type="GeneID" id="27137002"/>
<dbReference type="InterPro" id="IPR051813">
    <property type="entry name" value="HepT_RNase_toxin"/>
</dbReference>
<evidence type="ECO:0000256" key="5">
    <source>
        <dbReference type="ARBA" id="ARBA00022801"/>
    </source>
</evidence>
<evidence type="ECO:0000256" key="2">
    <source>
        <dbReference type="ARBA" id="ARBA00022649"/>
    </source>
</evidence>
<keyword evidence="2" id="KW-1277">Toxin-antitoxin system</keyword>
<dbReference type="GO" id="GO:0004540">
    <property type="term" value="F:RNA nuclease activity"/>
    <property type="evidence" value="ECO:0007669"/>
    <property type="project" value="InterPro"/>
</dbReference>
<sequence length="114" mass="13620">MPERSEIRLLCSDIDEAVERILQYTSKTTYSEFIDDIRTQDAVIRNLEILGEAVKNLPPRFTERYPEIPWRFIAGMRDKLIYHYFGVSIEIVWETVQSDIPVLQEWLKRLDEEQ</sequence>